<dbReference type="RefSeq" id="XP_035783899.1">
    <property type="nucleotide sequence ID" value="XM_035928006.1"/>
</dbReference>
<dbReference type="OrthoDB" id="5296287at2759"/>
<comment type="subcellular location">
    <subcellularLocation>
        <location evidence="1">Membrane</location>
        <topology evidence="1">Multi-pass membrane protein</topology>
    </subcellularLocation>
</comment>
<protein>
    <recommendedName>
        <fullName evidence="7">Major facilitator superfamily (MFS) profile domain-containing protein</fullName>
    </recommendedName>
</protein>
<dbReference type="InterPro" id="IPR036259">
    <property type="entry name" value="MFS_trans_sf"/>
</dbReference>
<dbReference type="KEGG" id="aali:118462032"/>
<dbReference type="GO" id="GO:0022857">
    <property type="term" value="F:transmembrane transporter activity"/>
    <property type="evidence" value="ECO:0007669"/>
    <property type="project" value="InterPro"/>
</dbReference>
<name>A0A182F777_ANOAL</name>
<evidence type="ECO:0000256" key="2">
    <source>
        <dbReference type="ARBA" id="ARBA00022692"/>
    </source>
</evidence>
<feature type="transmembrane region" description="Helical" evidence="6">
    <location>
        <begin position="501"/>
        <end position="522"/>
    </location>
</feature>
<dbReference type="STRING" id="7167.A0A182F777"/>
<dbReference type="AlphaFoldDB" id="A0A182F777"/>
<evidence type="ECO:0000313" key="8">
    <source>
        <dbReference type="EnsemblMetazoa" id="AALB002336-PA"/>
    </source>
</evidence>
<dbReference type="InterPro" id="IPR005828">
    <property type="entry name" value="MFS_sugar_transport-like"/>
</dbReference>
<feature type="transmembrane region" description="Helical" evidence="6">
    <location>
        <begin position="439"/>
        <end position="461"/>
    </location>
</feature>
<evidence type="ECO:0000256" key="1">
    <source>
        <dbReference type="ARBA" id="ARBA00004141"/>
    </source>
</evidence>
<organism evidence="8 9">
    <name type="scientific">Anopheles albimanus</name>
    <name type="common">New world malaria mosquito</name>
    <dbReference type="NCBI Taxonomy" id="7167"/>
    <lineage>
        <taxon>Eukaryota</taxon>
        <taxon>Metazoa</taxon>
        <taxon>Ecdysozoa</taxon>
        <taxon>Arthropoda</taxon>
        <taxon>Hexapoda</taxon>
        <taxon>Insecta</taxon>
        <taxon>Pterygota</taxon>
        <taxon>Neoptera</taxon>
        <taxon>Endopterygota</taxon>
        <taxon>Diptera</taxon>
        <taxon>Nematocera</taxon>
        <taxon>Culicoidea</taxon>
        <taxon>Culicidae</taxon>
        <taxon>Anophelinae</taxon>
        <taxon>Anopheles</taxon>
    </lineage>
</organism>
<feature type="transmembrane region" description="Helical" evidence="6">
    <location>
        <begin position="473"/>
        <end position="495"/>
    </location>
</feature>
<dbReference type="InterPro" id="IPR020846">
    <property type="entry name" value="MFS_dom"/>
</dbReference>
<dbReference type="VEuPathDB" id="VectorBase:AALB20_035568"/>
<reference evidence="8 9" key="1">
    <citation type="journal article" date="2017" name="G3 (Bethesda)">
        <title>The Physical Genome Mapping of Anopheles albimanus Corrected Scaffold Misassemblies and Identified Interarm Rearrangements in Genus Anopheles.</title>
        <authorList>
            <person name="Artemov G.N."/>
            <person name="Peery A.N."/>
            <person name="Jiang X."/>
            <person name="Tu Z."/>
            <person name="Stegniy V.N."/>
            <person name="Sharakhova M.V."/>
            <person name="Sharakhov I.V."/>
        </authorList>
    </citation>
    <scope>NUCLEOTIDE SEQUENCE [LARGE SCALE GENOMIC DNA]</scope>
    <source>
        <strain evidence="8 9">ALBI9_A</strain>
    </source>
</reference>
<evidence type="ECO:0000256" key="3">
    <source>
        <dbReference type="ARBA" id="ARBA00022989"/>
    </source>
</evidence>
<dbReference type="PANTHER" id="PTHR24064">
    <property type="entry name" value="SOLUTE CARRIER FAMILY 22 MEMBER"/>
    <property type="match status" value="1"/>
</dbReference>
<feature type="transmembrane region" description="Helical" evidence="6">
    <location>
        <begin position="37"/>
        <end position="60"/>
    </location>
</feature>
<dbReference type="SUPFAM" id="SSF103473">
    <property type="entry name" value="MFS general substrate transporter"/>
    <property type="match status" value="1"/>
</dbReference>
<keyword evidence="9" id="KW-1185">Reference proteome</keyword>
<evidence type="ECO:0000313" key="9">
    <source>
        <dbReference type="Proteomes" id="UP000069272"/>
    </source>
</evidence>
<feature type="transmembrane region" description="Helical" evidence="6">
    <location>
        <begin position="206"/>
        <end position="230"/>
    </location>
</feature>
<dbReference type="GeneID" id="118462032"/>
<dbReference type="GO" id="GO:0016020">
    <property type="term" value="C:membrane"/>
    <property type="evidence" value="ECO:0007669"/>
    <property type="project" value="UniProtKB-SubCell"/>
</dbReference>
<reference evidence="8" key="2">
    <citation type="submission" date="2022-08" db="UniProtKB">
        <authorList>
            <consortium name="EnsemblMetazoa"/>
        </authorList>
    </citation>
    <scope>IDENTIFICATION</scope>
    <source>
        <strain evidence="8">STECLA/ALBI9_A</strain>
    </source>
</reference>
<dbReference type="Gene3D" id="1.20.1250.20">
    <property type="entry name" value="MFS general substrate transporter like domains"/>
    <property type="match status" value="1"/>
</dbReference>
<feature type="transmembrane region" description="Helical" evidence="6">
    <location>
        <begin position="386"/>
        <end position="404"/>
    </location>
</feature>
<feature type="domain" description="Major facilitator superfamily (MFS) profile" evidence="7">
    <location>
        <begin position="115"/>
        <end position="527"/>
    </location>
</feature>
<evidence type="ECO:0000256" key="6">
    <source>
        <dbReference type="SAM" id="Phobius"/>
    </source>
</evidence>
<evidence type="ECO:0000256" key="5">
    <source>
        <dbReference type="SAM" id="MobiDB-lite"/>
    </source>
</evidence>
<dbReference type="PROSITE" id="PS50850">
    <property type="entry name" value="MFS"/>
    <property type="match status" value="1"/>
</dbReference>
<keyword evidence="4 6" id="KW-0472">Membrane</keyword>
<feature type="region of interest" description="Disordered" evidence="5">
    <location>
        <begin position="551"/>
        <end position="597"/>
    </location>
</feature>
<feature type="transmembrane region" description="Helical" evidence="6">
    <location>
        <begin position="267"/>
        <end position="284"/>
    </location>
</feature>
<feature type="transmembrane region" description="Helical" evidence="6">
    <location>
        <begin position="353"/>
        <end position="374"/>
    </location>
</feature>
<feature type="transmembrane region" description="Helical" evidence="6">
    <location>
        <begin position="181"/>
        <end position="200"/>
    </location>
</feature>
<feature type="transmembrane region" description="Helical" evidence="6">
    <location>
        <begin position="416"/>
        <end position="433"/>
    </location>
</feature>
<proteinExistence type="predicted"/>
<dbReference type="EnsemblMetazoa" id="AALB002336-RA">
    <property type="protein sequence ID" value="AALB002336-PA"/>
    <property type="gene ID" value="AALB002336"/>
</dbReference>
<dbReference type="VEuPathDB" id="VectorBase:AALB002336"/>
<dbReference type="Proteomes" id="UP000069272">
    <property type="component" value="Chromosome 2R"/>
</dbReference>
<evidence type="ECO:0000256" key="4">
    <source>
        <dbReference type="ARBA" id="ARBA00023136"/>
    </source>
</evidence>
<sequence>MSSVERDGGESAGTDAAFDRIMESIGNDGPFQRRYNIIFNVVAVLFFAMVVVNVLLILAVPDHRCSAPQRNETVDEQRWNDLVYPREYNSRGEFVYSSCLIYNVSWNDVSGSSNTTDQQPTMGCIYGYEYDRSYYDRTPVTEQDWVCEKELYGTNVFAFVRVSEVCGTFILGQLGDRIGRLPVYLFSILTAVVGRVFAGWSASHYWLFALLAFVGSFSTNTSFQSPLIILMEISKDANRASLSLWQLVGWTSGICIAPLILWWMRDWFWFMILTSAPCILFYCFPRYNIESPRWLASQGRYGECLVQLRKIATVNGRPLDLTEDQLQLLIPRTEKERTYGIASLFGGWHMSKLTVLLLLSWICNTIPTLTLFLMSLQMGGNPFLNNFWQGAVELPAYLLGQICCDRIGRRFTNSGAFLGATLACIPIVLLIHQPGTETYVTVLAIVVKFFVCITYFALYLQSVEMYPTSLRQTGTSFGIIVSNVFGALGPYIVFLGTNYDIRLPFVVMALIGLIGATSSVFLPETLHQKLPETLEEGRRFGREQRFWAIPKRPVSADRNHQEEANERELEKLNQSTTEPPDGAGDSRGALVHQTPSR</sequence>
<feature type="transmembrane region" description="Helical" evidence="6">
    <location>
        <begin position="242"/>
        <end position="261"/>
    </location>
</feature>
<evidence type="ECO:0000259" key="7">
    <source>
        <dbReference type="PROSITE" id="PS50850"/>
    </source>
</evidence>
<feature type="compositionally biased region" description="Basic and acidic residues" evidence="5">
    <location>
        <begin position="554"/>
        <end position="571"/>
    </location>
</feature>
<dbReference type="Pfam" id="PF00083">
    <property type="entry name" value="Sugar_tr"/>
    <property type="match status" value="1"/>
</dbReference>
<keyword evidence="3 6" id="KW-1133">Transmembrane helix</keyword>
<accession>A0A182F777</accession>
<keyword evidence="2 6" id="KW-0812">Transmembrane</keyword>